<evidence type="ECO:0000256" key="1">
    <source>
        <dbReference type="SAM" id="Phobius"/>
    </source>
</evidence>
<accession>A0A8T2AFI4</accession>
<protein>
    <submittedName>
        <fullName evidence="2">P-type ATPase cytoplasmic domain N</fullName>
    </submittedName>
</protein>
<dbReference type="Proteomes" id="UP000694251">
    <property type="component" value="Chromosome 9"/>
</dbReference>
<sequence>MIENEIYRGPTRDDSIFKRWHSVSIRSITFVNGEAIAECKNSHGPKRGNQGYFKASLDVMISDVYSNGSFKSPSRLFRNFVYGEVRKEYEKEVVECISKESTCPTTLPKDTLLRIFEGIYHNTSVRVCQSEGKEEVIGTPIDRALFKWAIEVIFVVSFLSLYQYLLLCCQLFLMNLQLQAKMNITYNKSDSITLKGPCDKCLPCKKGVKSVPKVEAKGTAVEGKIPSLNGVRIHWKGKPEFILEKCLLDGAGKERILEAIKKMAAKNLICIAICTNSEMNQFVPDEDNRKQWELTCDRLDLLAVFGIQSPRILPKDALEKQAPLDFDEGDDDPSLDYLVDLVDSTICPSISSFEGNMEGTPQVEDELFDLDWSSYPPTLVKSTWQYDYEIALFARIGLHCHNFQKGTNYKFKRLEKCGTHSTRYEDYYITFEATDPTSSSVFSFQTMLGNDYKNLTWGIGLTLASLAARIKATHGTESVDEVWDMAAIDDSYKGPMPKWFSDEALVRDDKKFYVVQESELHENDWLQLLMEVAFYSKTESGVSACKPLEIKKVVVETLEEYTTEAREKLKADNAIFYISYKCIADPSTPWAGEHDAIIRKTMDGKPGHMSLEVAVTKEQIEDRET</sequence>
<keyword evidence="1" id="KW-0472">Membrane</keyword>
<evidence type="ECO:0000313" key="2">
    <source>
        <dbReference type="EMBL" id="KAG7572230.1"/>
    </source>
</evidence>
<dbReference type="NCBIfam" id="TIGR01572">
    <property type="entry name" value="A_thl_para_3677"/>
    <property type="match status" value="1"/>
</dbReference>
<keyword evidence="3" id="KW-1185">Reference proteome</keyword>
<dbReference type="EMBL" id="JAEFBJ010000009">
    <property type="protein sequence ID" value="KAG7572230.1"/>
    <property type="molecule type" value="Genomic_DNA"/>
</dbReference>
<name>A0A8T2AFI4_ARASU</name>
<reference evidence="2 3" key="1">
    <citation type="submission" date="2020-12" db="EMBL/GenBank/DDBJ databases">
        <title>Concerted genomic and epigenomic changes stabilize Arabidopsis allopolyploids.</title>
        <authorList>
            <person name="Chen Z."/>
        </authorList>
    </citation>
    <scope>NUCLEOTIDE SEQUENCE [LARGE SCALE GENOMIC DNA]</scope>
    <source>
        <strain evidence="2">As9502</strain>
        <tissue evidence="2">Leaf</tissue>
    </source>
</reference>
<dbReference type="Pfam" id="PF04776">
    <property type="entry name" value="protein_MS5"/>
    <property type="match status" value="1"/>
</dbReference>
<feature type="transmembrane region" description="Helical" evidence="1">
    <location>
        <begin position="152"/>
        <end position="173"/>
    </location>
</feature>
<dbReference type="AlphaFoldDB" id="A0A8T2AFI4"/>
<evidence type="ECO:0000313" key="3">
    <source>
        <dbReference type="Proteomes" id="UP000694251"/>
    </source>
</evidence>
<dbReference type="PANTHER" id="PTHR31260:SF74">
    <property type="entry name" value="(RAPE) HYPOTHETICAL PROTEIN"/>
    <property type="match status" value="1"/>
</dbReference>
<keyword evidence="1" id="KW-0812">Transmembrane</keyword>
<dbReference type="PANTHER" id="PTHR31260">
    <property type="entry name" value="CYSTATIN/MONELLIN SUPERFAMILY PROTEIN"/>
    <property type="match status" value="1"/>
</dbReference>
<dbReference type="InterPro" id="IPR006462">
    <property type="entry name" value="MS5"/>
</dbReference>
<proteinExistence type="predicted"/>
<keyword evidence="1" id="KW-1133">Transmembrane helix</keyword>
<comment type="caution">
    <text evidence="2">The sequence shown here is derived from an EMBL/GenBank/DDBJ whole genome shotgun (WGS) entry which is preliminary data.</text>
</comment>
<dbReference type="OrthoDB" id="1105007at2759"/>
<organism evidence="2 3">
    <name type="scientific">Arabidopsis suecica</name>
    <name type="common">Swedish thale-cress</name>
    <name type="synonym">Cardaminopsis suecica</name>
    <dbReference type="NCBI Taxonomy" id="45249"/>
    <lineage>
        <taxon>Eukaryota</taxon>
        <taxon>Viridiplantae</taxon>
        <taxon>Streptophyta</taxon>
        <taxon>Embryophyta</taxon>
        <taxon>Tracheophyta</taxon>
        <taxon>Spermatophyta</taxon>
        <taxon>Magnoliopsida</taxon>
        <taxon>eudicotyledons</taxon>
        <taxon>Gunneridae</taxon>
        <taxon>Pentapetalae</taxon>
        <taxon>rosids</taxon>
        <taxon>malvids</taxon>
        <taxon>Brassicales</taxon>
        <taxon>Brassicaceae</taxon>
        <taxon>Camelineae</taxon>
        <taxon>Arabidopsis</taxon>
    </lineage>
</organism>
<gene>
    <name evidence="2" type="ORF">ISN44_As09g006070</name>
</gene>